<comment type="caution">
    <text evidence="1">The sequence shown here is derived from an EMBL/GenBank/DDBJ whole genome shotgun (WGS) entry which is preliminary data.</text>
</comment>
<proteinExistence type="predicted"/>
<dbReference type="Proteomes" id="UP001221757">
    <property type="component" value="Unassembled WGS sequence"/>
</dbReference>
<evidence type="ECO:0000313" key="2">
    <source>
        <dbReference type="Proteomes" id="UP001221757"/>
    </source>
</evidence>
<protein>
    <submittedName>
        <fullName evidence="1">Uncharacterized protein</fullName>
    </submittedName>
</protein>
<dbReference type="EMBL" id="JARKIE010000470">
    <property type="protein sequence ID" value="KAJ7635632.1"/>
    <property type="molecule type" value="Genomic_DNA"/>
</dbReference>
<sequence>MAAHYVNTVAAPASKHGTLLVAGVEITSPPEIEPINVNDKMQASFHVQKNGSIRVSLFRWGSGTRHHREEVVAHISLGRTLSARLGRISGRLWIPDLWEYDGNLEWEGGGTGQSKGGAGEDVEHAAEGITGQKVSQSRDNNPSMVEELGCVQGEIDRGINLV</sequence>
<keyword evidence="2" id="KW-1185">Reference proteome</keyword>
<name>A0AAD7C0H2_MYCRO</name>
<gene>
    <name evidence="1" type="ORF">B0H17DRAFT_1149681</name>
</gene>
<organism evidence="1 2">
    <name type="scientific">Mycena rosella</name>
    <name type="common">Pink bonnet</name>
    <name type="synonym">Agaricus rosellus</name>
    <dbReference type="NCBI Taxonomy" id="1033263"/>
    <lineage>
        <taxon>Eukaryota</taxon>
        <taxon>Fungi</taxon>
        <taxon>Dikarya</taxon>
        <taxon>Basidiomycota</taxon>
        <taxon>Agaricomycotina</taxon>
        <taxon>Agaricomycetes</taxon>
        <taxon>Agaricomycetidae</taxon>
        <taxon>Agaricales</taxon>
        <taxon>Marasmiineae</taxon>
        <taxon>Mycenaceae</taxon>
        <taxon>Mycena</taxon>
    </lineage>
</organism>
<evidence type="ECO:0000313" key="1">
    <source>
        <dbReference type="EMBL" id="KAJ7635632.1"/>
    </source>
</evidence>
<reference evidence="1" key="1">
    <citation type="submission" date="2023-03" db="EMBL/GenBank/DDBJ databases">
        <title>Massive genome expansion in bonnet fungi (Mycena s.s.) driven by repeated elements and novel gene families across ecological guilds.</title>
        <authorList>
            <consortium name="Lawrence Berkeley National Laboratory"/>
            <person name="Harder C.B."/>
            <person name="Miyauchi S."/>
            <person name="Viragh M."/>
            <person name="Kuo A."/>
            <person name="Thoen E."/>
            <person name="Andreopoulos B."/>
            <person name="Lu D."/>
            <person name="Skrede I."/>
            <person name="Drula E."/>
            <person name="Henrissat B."/>
            <person name="Morin E."/>
            <person name="Kohler A."/>
            <person name="Barry K."/>
            <person name="LaButti K."/>
            <person name="Morin E."/>
            <person name="Salamov A."/>
            <person name="Lipzen A."/>
            <person name="Mereny Z."/>
            <person name="Hegedus B."/>
            <person name="Baldrian P."/>
            <person name="Stursova M."/>
            <person name="Weitz H."/>
            <person name="Taylor A."/>
            <person name="Grigoriev I.V."/>
            <person name="Nagy L.G."/>
            <person name="Martin F."/>
            <person name="Kauserud H."/>
        </authorList>
    </citation>
    <scope>NUCLEOTIDE SEQUENCE</scope>
    <source>
        <strain evidence="1">CBHHK067</strain>
    </source>
</reference>
<accession>A0AAD7C0H2</accession>
<dbReference type="AlphaFoldDB" id="A0AAD7C0H2"/>